<evidence type="ECO:0000256" key="5">
    <source>
        <dbReference type="ARBA" id="ARBA00023295"/>
    </source>
</evidence>
<proteinExistence type="inferred from homology"/>
<dbReference type="Gene3D" id="1.50.10.10">
    <property type="match status" value="1"/>
</dbReference>
<keyword evidence="8" id="KW-1185">Reference proteome</keyword>
<dbReference type="InterPro" id="IPR012341">
    <property type="entry name" value="6hp_glycosidase-like_sf"/>
</dbReference>
<dbReference type="EC" id="3.2.1.26" evidence="6"/>
<dbReference type="PANTHER" id="PTHR31916:SF46">
    <property type="entry name" value="ALKALINE_NEUTRAL INVERTASE A, MITOCHONDRIAL"/>
    <property type="match status" value="1"/>
</dbReference>
<dbReference type="PANTHER" id="PTHR31916">
    <property type="match status" value="1"/>
</dbReference>
<gene>
    <name evidence="7" type="ORF">PIB30_064307</name>
</gene>
<dbReference type="Pfam" id="PF12899">
    <property type="entry name" value="Glyco_hydro_100"/>
    <property type="match status" value="1"/>
</dbReference>
<keyword evidence="3 6" id="KW-0378">Hydrolase</keyword>
<keyword evidence="5 6" id="KW-0326">Glycosidase</keyword>
<evidence type="ECO:0000313" key="8">
    <source>
        <dbReference type="Proteomes" id="UP001341840"/>
    </source>
</evidence>
<reference evidence="7 8" key="1">
    <citation type="journal article" date="2023" name="Plants (Basel)">
        <title>Bridging the Gap: Combining Genomics and Transcriptomics Approaches to Understand Stylosanthes scabra, an Orphan Legume from the Brazilian Caatinga.</title>
        <authorList>
            <person name="Ferreira-Neto J.R.C."/>
            <person name="da Silva M.D."/>
            <person name="Binneck E."/>
            <person name="de Melo N.F."/>
            <person name="da Silva R.H."/>
            <person name="de Melo A.L.T.M."/>
            <person name="Pandolfi V."/>
            <person name="Bustamante F.O."/>
            <person name="Brasileiro-Vidal A.C."/>
            <person name="Benko-Iseppon A.M."/>
        </authorList>
    </citation>
    <scope>NUCLEOTIDE SEQUENCE [LARGE SCALE GENOMIC DNA]</scope>
    <source>
        <tissue evidence="7">Leaves</tissue>
    </source>
</reference>
<organism evidence="7 8">
    <name type="scientific">Stylosanthes scabra</name>
    <dbReference type="NCBI Taxonomy" id="79078"/>
    <lineage>
        <taxon>Eukaryota</taxon>
        <taxon>Viridiplantae</taxon>
        <taxon>Streptophyta</taxon>
        <taxon>Embryophyta</taxon>
        <taxon>Tracheophyta</taxon>
        <taxon>Spermatophyta</taxon>
        <taxon>Magnoliopsida</taxon>
        <taxon>eudicotyledons</taxon>
        <taxon>Gunneridae</taxon>
        <taxon>Pentapetalae</taxon>
        <taxon>rosids</taxon>
        <taxon>fabids</taxon>
        <taxon>Fabales</taxon>
        <taxon>Fabaceae</taxon>
        <taxon>Papilionoideae</taxon>
        <taxon>50 kb inversion clade</taxon>
        <taxon>dalbergioids sensu lato</taxon>
        <taxon>Dalbergieae</taxon>
        <taxon>Pterocarpus clade</taxon>
        <taxon>Stylosanthes</taxon>
    </lineage>
</organism>
<evidence type="ECO:0000256" key="3">
    <source>
        <dbReference type="ARBA" id="ARBA00022801"/>
    </source>
</evidence>
<name>A0ABU6ZKE0_9FABA</name>
<comment type="catalytic activity">
    <reaction evidence="1 6">
        <text>Hydrolysis of terminal non-reducing beta-D-fructofuranoside residues in beta-D-fructofuranosides.</text>
        <dbReference type="EC" id="3.2.1.26"/>
    </reaction>
</comment>
<comment type="caution">
    <text evidence="7">The sequence shown here is derived from an EMBL/GenBank/DDBJ whole genome shotgun (WGS) entry which is preliminary data.</text>
</comment>
<dbReference type="InterPro" id="IPR024746">
    <property type="entry name" value="Glyco_hydro_100"/>
</dbReference>
<dbReference type="SUPFAM" id="SSF48208">
    <property type="entry name" value="Six-hairpin glycosidases"/>
    <property type="match status" value="1"/>
</dbReference>
<comment type="similarity">
    <text evidence="2 6">Belongs to the glycosyl hydrolase 100 family.</text>
</comment>
<evidence type="ECO:0000256" key="1">
    <source>
        <dbReference type="ARBA" id="ARBA00000094"/>
    </source>
</evidence>
<evidence type="ECO:0000256" key="6">
    <source>
        <dbReference type="RuleBase" id="RU367047"/>
    </source>
</evidence>
<comment type="function">
    <text evidence="6">Invertase that cleaves sucrose into glucose and fructose.</text>
</comment>
<evidence type="ECO:0000256" key="4">
    <source>
        <dbReference type="ARBA" id="ARBA00023277"/>
    </source>
</evidence>
<accession>A0ABU6ZKE0</accession>
<dbReference type="Proteomes" id="UP001341840">
    <property type="component" value="Unassembled WGS sequence"/>
</dbReference>
<dbReference type="InterPro" id="IPR008928">
    <property type="entry name" value="6-hairpin_glycosidase_sf"/>
</dbReference>
<sequence length="631" mass="71487">MNTIAIIRNSAAKSSRRLLSASSITSSSFASPNRTCHRTLLTAANHSRIRSANTFLSLFRINSRQLGFLIKPNGDSDFSSVVRVACSLNVRDFSTSVENRVNDNNFERIYVQGGVNLKTRVVERVDEEEKSVNVGVVEKAKIEESEAEREAWRLLKGAVVSYCGNPVGTVAANDPGDKTPLNYDQVFIRDFVPSALAFLLRGESEVVKNFLLHTLQLQSWEKTVDCYSPGQGLMPASFKVRMVALDGDNLEEVLDPDFGESAIGRVAPVDSGLWWIILLRAYGKLTGDYSLQERVDVQTGLKMILNLCLTDGFDMFPSLLVTDGSCMIDRRMGIHGHPLEIQALFYSALRCSREMLATNEGSSNLIRAINNRLSALSFHIREYYWVDMKKINEIYRYKTEEYSMDATNKFNIYPEQIPLWLMDWIPEEGGYLIGNLQPAHMDFRFFTLGNLWSIVSSLGTPRQNEAILNLIEAKWDDLVGHMPLKICYPALDNEEWRIITGSDPKNTPWSYHNGGSWPTLLWQFTLACIKMGRIELAKKAVALAEKRLPLDSWPEYYDTRTGKFIGKQSRLYQTWTISGFLTSKMLLKKPEMASMLFWEEDYELLEICVCALNKSGRRKCSRGAARSQILV</sequence>
<evidence type="ECO:0000256" key="2">
    <source>
        <dbReference type="ARBA" id="ARBA00007671"/>
    </source>
</evidence>
<evidence type="ECO:0000313" key="7">
    <source>
        <dbReference type="EMBL" id="MED6222423.1"/>
    </source>
</evidence>
<protein>
    <recommendedName>
        <fullName evidence="6">Alkaline/neutral invertase</fullName>
        <ecNumber evidence="6">3.2.1.26</ecNumber>
    </recommendedName>
</protein>
<keyword evidence="4 6" id="KW-0119">Carbohydrate metabolism</keyword>
<dbReference type="EMBL" id="JASCZI010272485">
    <property type="protein sequence ID" value="MED6222423.1"/>
    <property type="molecule type" value="Genomic_DNA"/>
</dbReference>